<keyword evidence="1" id="KW-0547">Nucleotide-binding</keyword>
<keyword evidence="10" id="KW-1185">Reference proteome</keyword>
<dbReference type="GO" id="GO:0043565">
    <property type="term" value="F:sequence-specific DNA binding"/>
    <property type="evidence" value="ECO:0007669"/>
    <property type="project" value="InterPro"/>
</dbReference>
<dbReference type="Pfam" id="PF25601">
    <property type="entry name" value="AAA_lid_14"/>
    <property type="match status" value="1"/>
</dbReference>
<evidence type="ECO:0000256" key="2">
    <source>
        <dbReference type="ARBA" id="ARBA00022840"/>
    </source>
</evidence>
<dbReference type="Proteomes" id="UP000287798">
    <property type="component" value="Unassembled WGS sequence"/>
</dbReference>
<dbReference type="NCBIfam" id="TIGR02915">
    <property type="entry name" value="PEP_resp_reg"/>
    <property type="match status" value="1"/>
</dbReference>
<dbReference type="Gene3D" id="3.40.50.300">
    <property type="entry name" value="P-loop containing nucleotide triphosphate hydrolases"/>
    <property type="match status" value="1"/>
</dbReference>
<dbReference type="InterPro" id="IPR001789">
    <property type="entry name" value="Sig_transdc_resp-reg_receiver"/>
</dbReference>
<dbReference type="FunFam" id="3.40.50.300:FF:000006">
    <property type="entry name" value="DNA-binding transcriptional regulator NtrC"/>
    <property type="match status" value="1"/>
</dbReference>
<dbReference type="Gene3D" id="3.40.50.2300">
    <property type="match status" value="1"/>
</dbReference>
<dbReference type="PANTHER" id="PTHR32071">
    <property type="entry name" value="TRANSCRIPTIONAL REGULATORY PROTEIN"/>
    <property type="match status" value="1"/>
</dbReference>
<name>A0A426QM16_9GAMM</name>
<dbReference type="PROSITE" id="PS00676">
    <property type="entry name" value="SIGMA54_INTERACT_2"/>
    <property type="match status" value="1"/>
</dbReference>
<dbReference type="SUPFAM" id="SSF52540">
    <property type="entry name" value="P-loop containing nucleoside triphosphate hydrolases"/>
    <property type="match status" value="1"/>
</dbReference>
<dbReference type="InterPro" id="IPR014264">
    <property type="entry name" value="PEP-CTERM_resp_reg"/>
</dbReference>
<dbReference type="InterPro" id="IPR025943">
    <property type="entry name" value="Sigma_54_int_dom_ATP-bd_2"/>
</dbReference>
<dbReference type="InterPro" id="IPR002197">
    <property type="entry name" value="HTH_Fis"/>
</dbReference>
<dbReference type="GO" id="GO:0005524">
    <property type="term" value="F:ATP binding"/>
    <property type="evidence" value="ECO:0007669"/>
    <property type="project" value="UniProtKB-KW"/>
</dbReference>
<dbReference type="Pfam" id="PF00158">
    <property type="entry name" value="Sigma54_activat"/>
    <property type="match status" value="1"/>
</dbReference>
<feature type="domain" description="Sigma-54 factor interaction" evidence="7">
    <location>
        <begin position="147"/>
        <end position="376"/>
    </location>
</feature>
<sequence length="456" mass="50406">MNARKKTLLIVEDDPGLQSALKWSFDEFEVVTASDRESAIAQLRRYEPAVVTLDLGLPPDPGGASEGLATLGQILSMAPRTKVIVVTGNNDSENAIRAIAEGAWLFCQKPADPELLGFIVDRAWHLHELEEQQQSLNPAANSPLSGIIATSPEMLEVCRKIEKVAPTDATALLLGDSGTGKELLARSLHELSPRAEQPWIAINCAAIPENLLESELFGYEKGAFTGANKTTPGNVECANGGTLFLDEVGDLPQPLQAKLLRFLQERVIVRVGGRKEIPVDVRVICATHRNLQERIQQGAFREDLYYRISEISITIPALHERQGETVVLANYFLNQYADQFRKNSVRFSPDALAAIERYSWPGNVRELENRVKRAIIMAEGKHITAADLELEADGQDEALPFNLRQIREEAESKALLRAYQYASGNVSQAAELLGITRPTFYSLVKKYNLNIQAKIV</sequence>
<evidence type="ECO:0000313" key="10">
    <source>
        <dbReference type="Proteomes" id="UP000287798"/>
    </source>
</evidence>
<dbReference type="InterPro" id="IPR003593">
    <property type="entry name" value="AAA+_ATPase"/>
</dbReference>
<dbReference type="GO" id="GO:0000160">
    <property type="term" value="P:phosphorelay signal transduction system"/>
    <property type="evidence" value="ECO:0007669"/>
    <property type="project" value="InterPro"/>
</dbReference>
<dbReference type="Pfam" id="PF00072">
    <property type="entry name" value="Response_reg"/>
    <property type="match status" value="1"/>
</dbReference>
<feature type="modified residue" description="4-aspartylphosphate" evidence="6">
    <location>
        <position position="54"/>
    </location>
</feature>
<evidence type="ECO:0000256" key="1">
    <source>
        <dbReference type="ARBA" id="ARBA00022741"/>
    </source>
</evidence>
<organism evidence="9 10">
    <name type="scientific">Thiohalobacter thiocyanaticus</name>
    <dbReference type="NCBI Taxonomy" id="585455"/>
    <lineage>
        <taxon>Bacteria</taxon>
        <taxon>Pseudomonadati</taxon>
        <taxon>Pseudomonadota</taxon>
        <taxon>Gammaproteobacteria</taxon>
        <taxon>Thiohalobacterales</taxon>
        <taxon>Thiohalobacteraceae</taxon>
        <taxon>Thiohalobacter</taxon>
    </lineage>
</organism>
<dbReference type="SMART" id="SM00382">
    <property type="entry name" value="AAA"/>
    <property type="match status" value="1"/>
</dbReference>
<feature type="domain" description="Response regulatory" evidence="8">
    <location>
        <begin position="7"/>
        <end position="124"/>
    </location>
</feature>
<dbReference type="InterPro" id="IPR009057">
    <property type="entry name" value="Homeodomain-like_sf"/>
</dbReference>
<dbReference type="SMART" id="SM00448">
    <property type="entry name" value="REC"/>
    <property type="match status" value="1"/>
</dbReference>
<dbReference type="CDD" id="cd00009">
    <property type="entry name" value="AAA"/>
    <property type="match status" value="1"/>
</dbReference>
<dbReference type="PRINTS" id="PR01590">
    <property type="entry name" value="HTHFIS"/>
</dbReference>
<dbReference type="PANTHER" id="PTHR32071:SF113">
    <property type="entry name" value="ALGINATE BIOSYNTHESIS TRANSCRIPTIONAL REGULATORY PROTEIN ALGB"/>
    <property type="match status" value="1"/>
</dbReference>
<dbReference type="InterPro" id="IPR011006">
    <property type="entry name" value="CheY-like_superfamily"/>
</dbReference>
<accession>A0A426QM16</accession>
<dbReference type="CDD" id="cd17535">
    <property type="entry name" value="REC_NarL-like"/>
    <property type="match status" value="1"/>
</dbReference>
<dbReference type="Gene3D" id="1.10.8.60">
    <property type="match status" value="1"/>
</dbReference>
<keyword evidence="5" id="KW-0804">Transcription</keyword>
<dbReference type="EMBL" id="QZMU01000001">
    <property type="protein sequence ID" value="RRQ22814.1"/>
    <property type="molecule type" value="Genomic_DNA"/>
</dbReference>
<dbReference type="AlphaFoldDB" id="A0A426QM16"/>
<dbReference type="GO" id="GO:0006355">
    <property type="term" value="P:regulation of DNA-templated transcription"/>
    <property type="evidence" value="ECO:0007669"/>
    <property type="project" value="InterPro"/>
</dbReference>
<proteinExistence type="predicted"/>
<keyword evidence="2" id="KW-0067">ATP-binding</keyword>
<dbReference type="PROSITE" id="PS00688">
    <property type="entry name" value="SIGMA54_INTERACT_3"/>
    <property type="match status" value="1"/>
</dbReference>
<keyword evidence="4" id="KW-0238">DNA-binding</keyword>
<dbReference type="Gene3D" id="1.10.10.60">
    <property type="entry name" value="Homeodomain-like"/>
    <property type="match status" value="1"/>
</dbReference>
<dbReference type="InterPro" id="IPR027417">
    <property type="entry name" value="P-loop_NTPase"/>
</dbReference>
<gene>
    <name evidence="9" type="primary">prsR</name>
    <name evidence="9" type="ORF">D6C00_13340</name>
</gene>
<evidence type="ECO:0000256" key="5">
    <source>
        <dbReference type="ARBA" id="ARBA00023163"/>
    </source>
</evidence>
<dbReference type="InterPro" id="IPR058031">
    <property type="entry name" value="AAA_lid_NorR"/>
</dbReference>
<dbReference type="OrthoDB" id="9804019at2"/>
<dbReference type="SUPFAM" id="SSF46689">
    <property type="entry name" value="Homeodomain-like"/>
    <property type="match status" value="1"/>
</dbReference>
<dbReference type="PROSITE" id="PS50045">
    <property type="entry name" value="SIGMA54_INTERACT_4"/>
    <property type="match status" value="1"/>
</dbReference>
<evidence type="ECO:0000313" key="9">
    <source>
        <dbReference type="EMBL" id="RRQ22814.1"/>
    </source>
</evidence>
<comment type="caution">
    <text evidence="9">The sequence shown here is derived from an EMBL/GenBank/DDBJ whole genome shotgun (WGS) entry which is preliminary data.</text>
</comment>
<dbReference type="InterPro" id="IPR025944">
    <property type="entry name" value="Sigma_54_int_dom_CS"/>
</dbReference>
<dbReference type="PROSITE" id="PS50110">
    <property type="entry name" value="RESPONSE_REGULATORY"/>
    <property type="match status" value="1"/>
</dbReference>
<dbReference type="Pfam" id="PF02954">
    <property type="entry name" value="HTH_8"/>
    <property type="match status" value="1"/>
</dbReference>
<dbReference type="RefSeq" id="WP_125182156.1">
    <property type="nucleotide sequence ID" value="NZ_QZMU01000001.1"/>
</dbReference>
<keyword evidence="3" id="KW-0805">Transcription regulation</keyword>
<reference evidence="9 10" key="1">
    <citation type="journal article" date="2010" name="Int. J. Syst. Evol. Microbiol.">
        <title>Thiohalobacter thiocyanaticus gen. nov., sp. nov., a moderately halophilic, sulfur-oxidizing gammaproteobacterium from hypersaline lakes, that utilizes thiocyanate.</title>
        <authorList>
            <person name="Sorokin D.Y."/>
            <person name="Kovaleva O.L."/>
            <person name="Tourova T.P."/>
            <person name="Muyzer G."/>
        </authorList>
    </citation>
    <scope>NUCLEOTIDE SEQUENCE [LARGE SCALE GENOMIC DNA]</scope>
    <source>
        <strain evidence="9 10">Hrh1</strain>
    </source>
</reference>
<evidence type="ECO:0000256" key="4">
    <source>
        <dbReference type="ARBA" id="ARBA00023125"/>
    </source>
</evidence>
<evidence type="ECO:0000256" key="3">
    <source>
        <dbReference type="ARBA" id="ARBA00023015"/>
    </source>
</evidence>
<dbReference type="InterPro" id="IPR002078">
    <property type="entry name" value="Sigma_54_int"/>
</dbReference>
<evidence type="ECO:0000256" key="6">
    <source>
        <dbReference type="PROSITE-ProRule" id="PRU00169"/>
    </source>
</evidence>
<evidence type="ECO:0000259" key="8">
    <source>
        <dbReference type="PROSITE" id="PS50110"/>
    </source>
</evidence>
<keyword evidence="6" id="KW-0597">Phosphoprotein</keyword>
<dbReference type="InterPro" id="IPR058245">
    <property type="entry name" value="NreC/VraR/RcsB-like_REC"/>
</dbReference>
<evidence type="ECO:0000259" key="7">
    <source>
        <dbReference type="PROSITE" id="PS50045"/>
    </source>
</evidence>
<dbReference type="SUPFAM" id="SSF52172">
    <property type="entry name" value="CheY-like"/>
    <property type="match status" value="1"/>
</dbReference>
<protein>
    <submittedName>
        <fullName evidence="9">PEP-CTERM-box response regulator transcription factor</fullName>
    </submittedName>
</protein>